<protein>
    <recommendedName>
        <fullName evidence="2">ubiquitinyl hydrolase 1</fullName>
        <ecNumber evidence="2">3.4.19.12</ecNumber>
    </recommendedName>
</protein>
<dbReference type="PANTHER" id="PTHR43982">
    <property type="entry name" value="UBIQUITIN CARBOXYL-TERMINAL HYDROLASE"/>
    <property type="match status" value="1"/>
</dbReference>
<dbReference type="GeneID" id="30037472"/>
<dbReference type="RefSeq" id="XP_018736762.1">
    <property type="nucleotide sequence ID" value="XM_018882380.1"/>
</dbReference>
<name>A0A167ENL4_9ASCO</name>
<dbReference type="GO" id="GO:0004843">
    <property type="term" value="F:cysteine-type deubiquitinase activity"/>
    <property type="evidence" value="ECO:0007669"/>
    <property type="project" value="UniProtKB-EC"/>
</dbReference>
<sequence length="123" mass="14434">MTEITNRLAELDEAVKNQFSDMKKIGYRIHSVFVHRGQATFGHYWIYINDMKQGVFRKYNDEYVTEVPYSEVFDDREDNTATPYFLVFVREDLANEYTDAVVRQPLSLQTEADKLSSIDSMES</sequence>
<keyword evidence="5" id="KW-0378">Hydrolase</keyword>
<keyword evidence="9" id="KW-1185">Reference proteome</keyword>
<proteinExistence type="predicted"/>
<dbReference type="OrthoDB" id="2420415at2759"/>
<dbReference type="EMBL" id="CP014502">
    <property type="protein sequence ID" value="ANB14285.1"/>
    <property type="molecule type" value="Genomic_DNA"/>
</dbReference>
<dbReference type="SUPFAM" id="SSF54001">
    <property type="entry name" value="Cysteine proteinases"/>
    <property type="match status" value="1"/>
</dbReference>
<dbReference type="AlphaFoldDB" id="A0A167ENL4"/>
<dbReference type="GO" id="GO:0070628">
    <property type="term" value="F:proteasome binding"/>
    <property type="evidence" value="ECO:0007669"/>
    <property type="project" value="TreeGrafter"/>
</dbReference>
<dbReference type="InterPro" id="IPR028889">
    <property type="entry name" value="USP"/>
</dbReference>
<evidence type="ECO:0000256" key="5">
    <source>
        <dbReference type="ARBA" id="ARBA00022801"/>
    </source>
</evidence>
<comment type="catalytic activity">
    <reaction evidence="1">
        <text>Thiol-dependent hydrolysis of ester, thioester, amide, peptide and isopeptide bonds formed by the C-terminal Gly of ubiquitin (a 76-residue protein attached to proteins as an intracellular targeting signal).</text>
        <dbReference type="EC" id="3.4.19.12"/>
    </reaction>
</comment>
<gene>
    <name evidence="8" type="primary">UBP2</name>
    <name evidence="8" type="ORF">AWJ20_5250</name>
</gene>
<evidence type="ECO:0000313" key="9">
    <source>
        <dbReference type="Proteomes" id="UP000189580"/>
    </source>
</evidence>
<dbReference type="KEGG" id="slb:AWJ20_5250"/>
<dbReference type="InterPro" id="IPR044635">
    <property type="entry name" value="UBP14-like"/>
</dbReference>
<evidence type="ECO:0000256" key="1">
    <source>
        <dbReference type="ARBA" id="ARBA00000707"/>
    </source>
</evidence>
<reference evidence="8 9" key="1">
    <citation type="submission" date="2016-02" db="EMBL/GenBank/DDBJ databases">
        <title>Complete genome sequence and transcriptome regulation of the pentose utilising yeast Sugiyamaella lignohabitans.</title>
        <authorList>
            <person name="Bellasio M."/>
            <person name="Peymann A."/>
            <person name="Valli M."/>
            <person name="Sipitzky M."/>
            <person name="Graf A."/>
            <person name="Sauer M."/>
            <person name="Marx H."/>
            <person name="Mattanovich D."/>
        </authorList>
    </citation>
    <scope>NUCLEOTIDE SEQUENCE [LARGE SCALE GENOMIC DNA]</scope>
    <source>
        <strain evidence="8 9">CBS 10342</strain>
    </source>
</reference>
<dbReference type="InterPro" id="IPR038765">
    <property type="entry name" value="Papain-like_cys_pep_sf"/>
</dbReference>
<keyword evidence="6" id="KW-0788">Thiol protease</keyword>
<dbReference type="Gene3D" id="3.90.70.10">
    <property type="entry name" value="Cysteine proteinases"/>
    <property type="match status" value="1"/>
</dbReference>
<organism evidence="8 9">
    <name type="scientific">Sugiyamaella lignohabitans</name>
    <dbReference type="NCBI Taxonomy" id="796027"/>
    <lineage>
        <taxon>Eukaryota</taxon>
        <taxon>Fungi</taxon>
        <taxon>Dikarya</taxon>
        <taxon>Ascomycota</taxon>
        <taxon>Saccharomycotina</taxon>
        <taxon>Dipodascomycetes</taxon>
        <taxon>Dipodascales</taxon>
        <taxon>Trichomonascaceae</taxon>
        <taxon>Sugiyamaella</taxon>
    </lineage>
</organism>
<dbReference type="Proteomes" id="UP000189580">
    <property type="component" value="Chromosome d"/>
</dbReference>
<evidence type="ECO:0000256" key="4">
    <source>
        <dbReference type="ARBA" id="ARBA00022786"/>
    </source>
</evidence>
<dbReference type="InterPro" id="IPR001394">
    <property type="entry name" value="Peptidase_C19_UCH"/>
</dbReference>
<feature type="domain" description="USP" evidence="7">
    <location>
        <begin position="1"/>
        <end position="91"/>
    </location>
</feature>
<accession>A0A167ENL4</accession>
<dbReference type="GO" id="GO:0016579">
    <property type="term" value="P:protein deubiquitination"/>
    <property type="evidence" value="ECO:0007669"/>
    <property type="project" value="InterPro"/>
</dbReference>
<evidence type="ECO:0000313" key="8">
    <source>
        <dbReference type="EMBL" id="ANB14285.1"/>
    </source>
</evidence>
<dbReference type="PROSITE" id="PS50235">
    <property type="entry name" value="USP_3"/>
    <property type="match status" value="1"/>
</dbReference>
<evidence type="ECO:0000259" key="7">
    <source>
        <dbReference type="PROSITE" id="PS50235"/>
    </source>
</evidence>
<evidence type="ECO:0000256" key="6">
    <source>
        <dbReference type="ARBA" id="ARBA00022807"/>
    </source>
</evidence>
<keyword evidence="3" id="KW-0645">Protease</keyword>
<dbReference type="GO" id="GO:0061136">
    <property type="term" value="P:regulation of proteasomal protein catabolic process"/>
    <property type="evidence" value="ECO:0007669"/>
    <property type="project" value="TreeGrafter"/>
</dbReference>
<evidence type="ECO:0000256" key="2">
    <source>
        <dbReference type="ARBA" id="ARBA00012759"/>
    </source>
</evidence>
<dbReference type="Pfam" id="PF00443">
    <property type="entry name" value="UCH"/>
    <property type="match status" value="1"/>
</dbReference>
<dbReference type="PANTHER" id="PTHR43982:SF6">
    <property type="entry name" value="UBIQUITIN CARBOXYL-TERMINAL HYDROLASE 2-RELATED"/>
    <property type="match status" value="1"/>
</dbReference>
<dbReference type="EC" id="3.4.19.12" evidence="2"/>
<dbReference type="GO" id="GO:0043161">
    <property type="term" value="P:proteasome-mediated ubiquitin-dependent protein catabolic process"/>
    <property type="evidence" value="ECO:0007669"/>
    <property type="project" value="InterPro"/>
</dbReference>
<evidence type="ECO:0000256" key="3">
    <source>
        <dbReference type="ARBA" id="ARBA00022670"/>
    </source>
</evidence>
<keyword evidence="4" id="KW-0833">Ubl conjugation pathway</keyword>